<feature type="transmembrane region" description="Helical" evidence="1">
    <location>
        <begin position="734"/>
        <end position="752"/>
    </location>
</feature>
<evidence type="ECO:0008006" key="4">
    <source>
        <dbReference type="Google" id="ProtNLM"/>
    </source>
</evidence>
<dbReference type="AlphaFoldDB" id="A0A2H3KW82"/>
<keyword evidence="1" id="KW-1133">Transmembrane helix</keyword>
<dbReference type="OrthoDB" id="5480206at2"/>
<protein>
    <recommendedName>
        <fullName evidence="4">Glycosyltransferase RgtA/B/C/D-like domain-containing protein</fullName>
    </recommendedName>
</protein>
<feature type="transmembrane region" description="Helical" evidence="1">
    <location>
        <begin position="223"/>
        <end position="250"/>
    </location>
</feature>
<feature type="transmembrane region" description="Helical" evidence="1">
    <location>
        <begin position="262"/>
        <end position="281"/>
    </location>
</feature>
<keyword evidence="1" id="KW-0472">Membrane</keyword>
<dbReference type="RefSeq" id="WP_097653908.1">
    <property type="nucleotide sequence ID" value="NZ_LYXE01000110.1"/>
</dbReference>
<dbReference type="EMBL" id="LYXE01000110">
    <property type="protein sequence ID" value="PDV98181.1"/>
    <property type="molecule type" value="Genomic_DNA"/>
</dbReference>
<feature type="transmembrane region" description="Helical" evidence="1">
    <location>
        <begin position="474"/>
        <end position="492"/>
    </location>
</feature>
<evidence type="ECO:0000313" key="2">
    <source>
        <dbReference type="EMBL" id="PDV98181.1"/>
    </source>
</evidence>
<name>A0A2H3KW82_9CHLR</name>
<feature type="transmembrane region" description="Helical" evidence="1">
    <location>
        <begin position="50"/>
        <end position="83"/>
    </location>
</feature>
<accession>A0A2H3KW82</accession>
<feature type="transmembrane region" description="Helical" evidence="1">
    <location>
        <begin position="642"/>
        <end position="661"/>
    </location>
</feature>
<feature type="transmembrane region" description="Helical" evidence="1">
    <location>
        <begin position="104"/>
        <end position="122"/>
    </location>
</feature>
<feature type="transmembrane region" description="Helical" evidence="1">
    <location>
        <begin position="434"/>
        <end position="453"/>
    </location>
</feature>
<comment type="caution">
    <text evidence="2">The sequence shown here is derived from an EMBL/GenBank/DDBJ whole genome shotgun (WGS) entry which is preliminary data.</text>
</comment>
<keyword evidence="1" id="KW-0812">Transmembrane</keyword>
<gene>
    <name evidence="2" type="ORF">A9Q02_03635</name>
</gene>
<proteinExistence type="predicted"/>
<dbReference type="Proteomes" id="UP000220922">
    <property type="component" value="Unassembled WGS sequence"/>
</dbReference>
<evidence type="ECO:0000256" key="1">
    <source>
        <dbReference type="SAM" id="Phobius"/>
    </source>
</evidence>
<feature type="transmembrane region" description="Helical" evidence="1">
    <location>
        <begin position="372"/>
        <end position="394"/>
    </location>
</feature>
<feature type="transmembrane region" description="Helical" evidence="1">
    <location>
        <begin position="345"/>
        <end position="360"/>
    </location>
</feature>
<keyword evidence="3" id="KW-1185">Reference proteome</keyword>
<feature type="transmembrane region" description="Helical" evidence="1">
    <location>
        <begin position="668"/>
        <end position="686"/>
    </location>
</feature>
<organism evidence="2 3">
    <name type="scientific">Candidatus Chloroploca asiatica</name>
    <dbReference type="NCBI Taxonomy" id="1506545"/>
    <lineage>
        <taxon>Bacteria</taxon>
        <taxon>Bacillati</taxon>
        <taxon>Chloroflexota</taxon>
        <taxon>Chloroflexia</taxon>
        <taxon>Chloroflexales</taxon>
        <taxon>Chloroflexineae</taxon>
        <taxon>Oscillochloridaceae</taxon>
        <taxon>Candidatus Chloroploca</taxon>
    </lineage>
</organism>
<feature type="transmembrane region" description="Helical" evidence="1">
    <location>
        <begin position="706"/>
        <end position="725"/>
    </location>
</feature>
<reference evidence="2 3" key="1">
    <citation type="submission" date="2016-05" db="EMBL/GenBank/DDBJ databases">
        <authorList>
            <person name="Lavstsen T."/>
            <person name="Jespersen J.S."/>
        </authorList>
    </citation>
    <scope>NUCLEOTIDE SEQUENCE [LARGE SCALE GENOMIC DNA]</scope>
    <source>
        <strain evidence="2 3">B7-9</strain>
    </source>
</reference>
<sequence>MDLIFLAGLLLLPLLYLPGWAVSFLAGSPADPLKRHFERVLVGSLWHGWLALVLASLGIFSLWLQLGVSLVVGVLVVLWGVQVRRGREPLRRQRASRDERRRQLYEGLAYGAVLLVTLATVVRPFETVVGVRDAGVYATTGLAIARTGTLVQDDAVVAGWGQDAASPDETVAGPARQAITNYMISQPRERFIASRLRAAGFFIYEGALEEGRVVPQGLHLLPAWIALLASIGGPYLGMFAPGLLGLLAVWSVGMLGRHLAGFWVGLLAMALLALNGVQVWFARYSTAETSAQLLIWAGLYFFATMQTARANAVTGLRTNYEPTPVFYGLLAGLAIGQVALTRIDFFLLGPVVLYLLYCWLSQRWTRAQTALAVGLGLMLLHAGLHIGLIARAYFFDTGHDRFKDSALIALFSLPFLSEPVRETFLTSSALARPWRIWIELGLALAGAALLIALRLYPAPLHRFEAWLIKRRKGLLQGVMIGVLLLGAYGYLIRPQIITADLLFNTNGGWNDPLTRDPELVAEDIRAGRLTHNEARTLAGVVMEPHPQWWIVTPNLDATAATRERLAAERGPWAGPFSNQTINWLRLQGYVGAPIRPPVSYWYAEFAEMNWLEQRLVDRSTLTSEPVPLKDKYTIPLANMVRMGWYLSPLGILLGIIGYALWWRRDLNAASWLWLTVAFIGTFFFIRQTYGTSDQHYIYILRRFVPIAYPAFSLSIAYALVALASLGRDMLGRRVSVAFAGGLAGLLLIFLIWTNRPIFAHVEYRGALAQLEAAASQFTPGRDVLLMRGGAPIHAESRDIPDMVATPLRFIYGIDAFAVKSSQPGNYAEDLAAAAQRLRDQGREVYLLLSASGGSFVLPGFALEPAGGFSLDLPEFEQLSDQKPRNVSSLQLPFNIYRLVPAAPGVLGVQPPPLAPDAFSAQVVGFYRPERDRDGTAFVWTNGKATLRIPWSDVGSPGTLTLDLSAGSRPAHLGPAEVCLSAVPERAPWPVTTGEPVELGCHTVEERPGTVTIQLDPTQLPPAPDGTLLLHLNSPGWVPAAEDPRQSDQRTVGVRFHRVWIAGAAVP</sequence>
<evidence type="ECO:0000313" key="3">
    <source>
        <dbReference type="Proteomes" id="UP000220922"/>
    </source>
</evidence>